<comment type="catalytic activity">
    <reaction evidence="4">
        <text>glycerol + ATP = sn-glycerol 3-phosphate + ADP + H(+)</text>
        <dbReference type="Rhea" id="RHEA:21644"/>
        <dbReference type="ChEBI" id="CHEBI:15378"/>
        <dbReference type="ChEBI" id="CHEBI:17754"/>
        <dbReference type="ChEBI" id="CHEBI:30616"/>
        <dbReference type="ChEBI" id="CHEBI:57597"/>
        <dbReference type="ChEBI" id="CHEBI:456216"/>
        <dbReference type="EC" id="2.7.1.30"/>
    </reaction>
</comment>
<feature type="binding site" evidence="4">
    <location>
        <position position="243"/>
    </location>
    <ligand>
        <name>sn-glycerol 3-phosphate</name>
        <dbReference type="ChEBI" id="CHEBI:57597"/>
    </ligand>
</feature>
<feature type="binding site" evidence="4">
    <location>
        <position position="82"/>
    </location>
    <ligand>
        <name>glycerol</name>
        <dbReference type="ChEBI" id="CHEBI:17754"/>
    </ligand>
</feature>
<organism evidence="7 8">
    <name type="scientific">Isoalcanivorax beigongshangi</name>
    <dbReference type="NCBI Taxonomy" id="3238810"/>
    <lineage>
        <taxon>Bacteria</taxon>
        <taxon>Pseudomonadati</taxon>
        <taxon>Pseudomonadota</taxon>
        <taxon>Gammaproteobacteria</taxon>
        <taxon>Oceanospirillales</taxon>
        <taxon>Alcanivoracaceae</taxon>
        <taxon>Isoalcanivorax</taxon>
    </lineage>
</organism>
<feature type="binding site" evidence="4">
    <location>
        <position position="82"/>
    </location>
    <ligand>
        <name>sn-glycerol 3-phosphate</name>
        <dbReference type="ChEBI" id="CHEBI:57597"/>
    </ligand>
</feature>
<proteinExistence type="inferred from homology"/>
<evidence type="ECO:0000259" key="6">
    <source>
        <dbReference type="Pfam" id="PF02782"/>
    </source>
</evidence>
<dbReference type="EMBL" id="JBGCUO010000001">
    <property type="protein sequence ID" value="MEY1662492.1"/>
    <property type="molecule type" value="Genomic_DNA"/>
</dbReference>
<dbReference type="InterPro" id="IPR000577">
    <property type="entry name" value="Carb_kinase_FGGY"/>
</dbReference>
<reference evidence="7 8" key="1">
    <citation type="submission" date="2024-07" db="EMBL/GenBank/DDBJ databases">
        <authorList>
            <person name="Ren Q."/>
        </authorList>
    </citation>
    <scope>NUCLEOTIDE SEQUENCE [LARGE SCALE GENOMIC DNA]</scope>
    <source>
        <strain evidence="7 8">REN37</strain>
    </source>
</reference>
<dbReference type="HAMAP" id="MF_00186">
    <property type="entry name" value="Glycerol_kin"/>
    <property type="match status" value="1"/>
</dbReference>
<dbReference type="Pfam" id="PF00370">
    <property type="entry name" value="FGGY_N"/>
    <property type="match status" value="1"/>
</dbReference>
<sequence length="494" mass="53309">MSGYLLAIDQGTTSSRVLLFRTDGTVVSQAQKEFPQYFPADGWVEHDAVQIWQDCLALCQQVLERSGVAATALAGIGITNQRETTVLWERASGQPLARAIVWQDRRTADRCAQLKQGGHEAMVQARTGLLLDPYFSASKLAWLLDDIPGARARAERGELAFGTIDSWLLWNLTGGAVHATDATNASRTLLFNIHEQRWDPELLALFDIPAALLPDVRDCAADYGRTLPTLLGAAVPVTGIAGDQQAALIGQACFSPGMVKSTYGTGCFMVVNTGREAIPSRHRLLTTVGYRLNGEVTYALEGSIFVAGAAIQWLRDGLRLISDASETEALARSVGSAKGVYMVPAFTGLGAPWWDPHARGALLGLTRDTGIAEVVTAGLEAVCYQSLDLLEAMVADGSTRPTALRVDGGMVVNNWLAQSLANILGVRVDRPQITETTALGAAYLAGLQAGVFESLEAIAQQWQRQSAFEPCLDEDDRRARHAGWREAVAMVCRR</sequence>
<feature type="binding site" evidence="4">
    <location>
        <position position="16"/>
    </location>
    <ligand>
        <name>ADP</name>
        <dbReference type="ChEBI" id="CHEBI:456216"/>
    </ligand>
</feature>
<feature type="binding site" evidence="4">
    <location>
        <position position="14"/>
    </location>
    <ligand>
        <name>ATP</name>
        <dbReference type="ChEBI" id="CHEBI:30616"/>
    </ligand>
</feature>
<evidence type="ECO:0000259" key="5">
    <source>
        <dbReference type="Pfam" id="PF00370"/>
    </source>
</evidence>
<feature type="binding site" evidence="4">
    <location>
        <position position="413"/>
    </location>
    <ligand>
        <name>ADP</name>
        <dbReference type="ChEBI" id="CHEBI:456216"/>
    </ligand>
</feature>
<dbReference type="RefSeq" id="WP_369455726.1">
    <property type="nucleotide sequence ID" value="NZ_JBGCUO010000001.1"/>
</dbReference>
<keyword evidence="4" id="KW-0547">Nucleotide-binding</keyword>
<feature type="domain" description="Carbohydrate kinase FGGY C-terminal" evidence="6">
    <location>
        <begin position="261"/>
        <end position="448"/>
    </location>
</feature>
<keyword evidence="3 4" id="KW-0418">Kinase</keyword>
<dbReference type="Proteomes" id="UP001562065">
    <property type="component" value="Unassembled WGS sequence"/>
</dbReference>
<dbReference type="InterPro" id="IPR018485">
    <property type="entry name" value="FGGY_C"/>
</dbReference>
<feature type="binding site" evidence="4">
    <location>
        <position position="12"/>
    </location>
    <ligand>
        <name>ADP</name>
        <dbReference type="ChEBI" id="CHEBI:456216"/>
    </ligand>
</feature>
<keyword evidence="4" id="KW-0067">ATP-binding</keyword>
<keyword evidence="4" id="KW-0319">Glycerol metabolism</keyword>
<feature type="binding site" evidence="4">
    <location>
        <position position="409"/>
    </location>
    <ligand>
        <name>ADP</name>
        <dbReference type="ChEBI" id="CHEBI:456216"/>
    </ligand>
</feature>
<feature type="binding site" evidence="4">
    <location>
        <position position="244"/>
    </location>
    <ligand>
        <name>glycerol</name>
        <dbReference type="ChEBI" id="CHEBI:17754"/>
    </ligand>
</feature>
<accession>A0ABV4AI24</accession>
<evidence type="ECO:0000313" key="7">
    <source>
        <dbReference type="EMBL" id="MEY1662492.1"/>
    </source>
</evidence>
<feature type="binding site" evidence="4">
    <location>
        <position position="13"/>
    </location>
    <ligand>
        <name>ATP</name>
        <dbReference type="ChEBI" id="CHEBI:30616"/>
    </ligand>
</feature>
<feature type="binding site" evidence="4">
    <location>
        <position position="83"/>
    </location>
    <ligand>
        <name>sn-glycerol 3-phosphate</name>
        <dbReference type="ChEBI" id="CHEBI:57597"/>
    </ligand>
</feature>
<feature type="binding site" evidence="4">
    <location>
        <position position="308"/>
    </location>
    <ligand>
        <name>ATP</name>
        <dbReference type="ChEBI" id="CHEBI:30616"/>
    </ligand>
</feature>
<feature type="binding site" evidence="4">
    <location>
        <position position="265"/>
    </location>
    <ligand>
        <name>ATP</name>
        <dbReference type="ChEBI" id="CHEBI:30616"/>
    </ligand>
</feature>
<keyword evidence="2 4" id="KW-0808">Transferase</keyword>
<feature type="binding site" evidence="4">
    <location>
        <position position="409"/>
    </location>
    <ligand>
        <name>ATP</name>
        <dbReference type="ChEBI" id="CHEBI:30616"/>
    </ligand>
</feature>
<feature type="domain" description="Carbohydrate kinase FGGY N-terminal" evidence="5">
    <location>
        <begin position="4"/>
        <end position="250"/>
    </location>
</feature>
<feature type="binding site" evidence="4">
    <location>
        <position position="12"/>
    </location>
    <ligand>
        <name>sn-glycerol 3-phosphate</name>
        <dbReference type="ChEBI" id="CHEBI:57597"/>
    </ligand>
</feature>
<comment type="pathway">
    <text evidence="4">Polyol metabolism; glycerol degradation via glycerol kinase pathway; sn-glycerol 3-phosphate from glycerol: step 1/1.</text>
</comment>
<feature type="binding site" evidence="4">
    <location>
        <position position="243"/>
    </location>
    <ligand>
        <name>glycerol</name>
        <dbReference type="ChEBI" id="CHEBI:17754"/>
    </ligand>
</feature>
<dbReference type="Pfam" id="PF02782">
    <property type="entry name" value="FGGY_C"/>
    <property type="match status" value="1"/>
</dbReference>
<dbReference type="PANTHER" id="PTHR10196:SF78">
    <property type="entry name" value="GLYCEROL KINASE"/>
    <property type="match status" value="1"/>
</dbReference>
<dbReference type="InterPro" id="IPR005999">
    <property type="entry name" value="Glycerol_kin"/>
</dbReference>
<comment type="similarity">
    <text evidence="1 4">Belongs to the FGGY kinase family.</text>
</comment>
<feature type="binding site" evidence="4">
    <location>
        <position position="83"/>
    </location>
    <ligand>
        <name>glycerol</name>
        <dbReference type="ChEBI" id="CHEBI:17754"/>
    </ligand>
</feature>
<dbReference type="Gene3D" id="3.30.420.40">
    <property type="match status" value="2"/>
</dbReference>
<feature type="binding site" evidence="4">
    <location>
        <position position="134"/>
    </location>
    <ligand>
        <name>sn-glycerol 3-phosphate</name>
        <dbReference type="ChEBI" id="CHEBI:57597"/>
    </ligand>
</feature>
<dbReference type="SUPFAM" id="SSF53067">
    <property type="entry name" value="Actin-like ATPase domain"/>
    <property type="match status" value="2"/>
</dbReference>
<comment type="function">
    <text evidence="4">Key enzyme in the regulation of glycerol uptake and metabolism. Catalyzes the phosphorylation of glycerol to yield sn-glycerol 3-phosphate.</text>
</comment>
<dbReference type="InterPro" id="IPR018484">
    <property type="entry name" value="FGGY_N"/>
</dbReference>
<dbReference type="NCBIfam" id="NF000756">
    <property type="entry name" value="PRK00047.1"/>
    <property type="match status" value="1"/>
</dbReference>
<evidence type="ECO:0000256" key="4">
    <source>
        <dbReference type="HAMAP-Rule" id="MF_00186"/>
    </source>
</evidence>
<feature type="binding site" evidence="4">
    <location>
        <position position="308"/>
    </location>
    <ligand>
        <name>ADP</name>
        <dbReference type="ChEBI" id="CHEBI:456216"/>
    </ligand>
</feature>
<dbReference type="PANTHER" id="PTHR10196">
    <property type="entry name" value="SUGAR KINASE"/>
    <property type="match status" value="1"/>
</dbReference>
<comment type="caution">
    <text evidence="7">The sequence shown here is derived from an EMBL/GenBank/DDBJ whole genome shotgun (WGS) entry which is preliminary data.</text>
</comment>
<evidence type="ECO:0000313" key="8">
    <source>
        <dbReference type="Proteomes" id="UP001562065"/>
    </source>
</evidence>
<protein>
    <recommendedName>
        <fullName evidence="4">Glycerol kinase</fullName>
        <ecNumber evidence="4">2.7.1.30</ecNumber>
    </recommendedName>
    <alternativeName>
        <fullName evidence="4">ATP:glycerol 3-phosphotransferase</fullName>
    </alternativeName>
    <alternativeName>
        <fullName evidence="4">Glycerokinase</fullName>
        <shortName evidence="4">GK</shortName>
    </alternativeName>
</protein>
<dbReference type="CDD" id="cd07786">
    <property type="entry name" value="FGGY_EcGK_like"/>
    <property type="match status" value="1"/>
</dbReference>
<keyword evidence="8" id="KW-1185">Reference proteome</keyword>
<feature type="binding site" evidence="4">
    <location>
        <position position="12"/>
    </location>
    <ligand>
        <name>ATP</name>
        <dbReference type="ChEBI" id="CHEBI:30616"/>
    </ligand>
</feature>
<dbReference type="GO" id="GO:0004370">
    <property type="term" value="F:glycerol kinase activity"/>
    <property type="evidence" value="ECO:0007669"/>
    <property type="project" value="UniProtKB-EC"/>
</dbReference>
<dbReference type="NCBIfam" id="TIGR01311">
    <property type="entry name" value="glycerol_kin"/>
    <property type="match status" value="1"/>
</dbReference>
<dbReference type="PIRSF" id="PIRSF000538">
    <property type="entry name" value="GlpK"/>
    <property type="match status" value="1"/>
</dbReference>
<name>A0ABV4AI24_9GAMM</name>
<feature type="binding site" evidence="4">
    <location>
        <position position="312"/>
    </location>
    <ligand>
        <name>ATP</name>
        <dbReference type="ChEBI" id="CHEBI:30616"/>
    </ligand>
</feature>
<evidence type="ECO:0000256" key="2">
    <source>
        <dbReference type="ARBA" id="ARBA00022679"/>
    </source>
</evidence>
<comment type="activity regulation">
    <text evidence="4">Inhibited by fructose 1,6-bisphosphate (FBP).</text>
</comment>
<evidence type="ECO:0000256" key="1">
    <source>
        <dbReference type="ARBA" id="ARBA00009156"/>
    </source>
</evidence>
<dbReference type="EC" id="2.7.1.30" evidence="4"/>
<dbReference type="InterPro" id="IPR043129">
    <property type="entry name" value="ATPase_NBD"/>
</dbReference>
<feature type="binding site" evidence="4">
    <location>
        <position position="265"/>
    </location>
    <ligand>
        <name>ADP</name>
        <dbReference type="ChEBI" id="CHEBI:456216"/>
    </ligand>
</feature>
<gene>
    <name evidence="4 7" type="primary">glpK</name>
    <name evidence="7" type="ORF">AB5I84_10070</name>
</gene>
<evidence type="ECO:0000256" key="3">
    <source>
        <dbReference type="ARBA" id="ARBA00022777"/>
    </source>
</evidence>
<feature type="binding site" evidence="4">
    <location>
        <position position="134"/>
    </location>
    <ligand>
        <name>glycerol</name>
        <dbReference type="ChEBI" id="CHEBI:17754"/>
    </ligand>
</feature>